<accession>A0A6J6H875</accession>
<organism evidence="8">
    <name type="scientific">freshwater metagenome</name>
    <dbReference type="NCBI Taxonomy" id="449393"/>
    <lineage>
        <taxon>unclassified sequences</taxon>
        <taxon>metagenomes</taxon>
        <taxon>ecological metagenomes</taxon>
    </lineage>
</organism>
<evidence type="ECO:0000313" key="8">
    <source>
        <dbReference type="EMBL" id="CAB4609882.1"/>
    </source>
</evidence>
<dbReference type="NCBIfam" id="TIGR03838">
    <property type="entry name" value="queuosine_YadB"/>
    <property type="match status" value="1"/>
</dbReference>
<dbReference type="PROSITE" id="PS00178">
    <property type="entry name" value="AA_TRNA_LIGASE_I"/>
    <property type="match status" value="1"/>
</dbReference>
<gene>
    <name evidence="8" type="ORF">UFOPK1874_00350</name>
</gene>
<keyword evidence="6" id="KW-0030">Aminoacyl-tRNA synthetase</keyword>
<evidence type="ECO:0000256" key="4">
    <source>
        <dbReference type="ARBA" id="ARBA00022833"/>
    </source>
</evidence>
<dbReference type="GO" id="GO:0008270">
    <property type="term" value="F:zinc ion binding"/>
    <property type="evidence" value="ECO:0007669"/>
    <property type="project" value="InterPro"/>
</dbReference>
<dbReference type="InterPro" id="IPR022380">
    <property type="entry name" value="Glu-Q_tRNA(Asp)_Synthase"/>
</dbReference>
<dbReference type="PRINTS" id="PR00987">
    <property type="entry name" value="TRNASYNTHGLU"/>
</dbReference>
<dbReference type="InterPro" id="IPR000924">
    <property type="entry name" value="Glu/Gln-tRNA-synth"/>
</dbReference>
<dbReference type="GO" id="GO:0006400">
    <property type="term" value="P:tRNA modification"/>
    <property type="evidence" value="ECO:0007669"/>
    <property type="project" value="InterPro"/>
</dbReference>
<name>A0A6J6H875_9ZZZZ</name>
<keyword evidence="5" id="KW-0067">ATP-binding</keyword>
<dbReference type="InterPro" id="IPR049940">
    <property type="entry name" value="GluQ/Sye"/>
</dbReference>
<evidence type="ECO:0000256" key="1">
    <source>
        <dbReference type="ARBA" id="ARBA00022598"/>
    </source>
</evidence>
<keyword evidence="1" id="KW-0436">Ligase</keyword>
<dbReference type="PANTHER" id="PTHR43311">
    <property type="entry name" value="GLUTAMATE--TRNA LIGASE"/>
    <property type="match status" value="1"/>
</dbReference>
<dbReference type="Gene3D" id="3.40.50.620">
    <property type="entry name" value="HUPs"/>
    <property type="match status" value="1"/>
</dbReference>
<dbReference type="NCBIfam" id="NF004314">
    <property type="entry name" value="PRK05710.1-3"/>
    <property type="match status" value="1"/>
</dbReference>
<dbReference type="PANTHER" id="PTHR43311:SF1">
    <property type="entry name" value="GLUTAMYL-Q TRNA(ASP) SYNTHETASE"/>
    <property type="match status" value="1"/>
</dbReference>
<protein>
    <submittedName>
        <fullName evidence="8">Unannotated protein</fullName>
    </submittedName>
</protein>
<keyword evidence="3" id="KW-0547">Nucleotide-binding</keyword>
<feature type="domain" description="Glutamyl/glutaminyl-tRNA synthetase class Ib catalytic" evidence="7">
    <location>
        <begin position="4"/>
        <end position="244"/>
    </location>
</feature>
<dbReference type="GO" id="GO:0005524">
    <property type="term" value="F:ATP binding"/>
    <property type="evidence" value="ECO:0007669"/>
    <property type="project" value="UniProtKB-KW"/>
</dbReference>
<dbReference type="AlphaFoldDB" id="A0A6J6H875"/>
<sequence length="290" mass="31476">MIGRFAPSPTGPLHLGNLRTALAAYASVGAAGGMFLIRFEDLDMHNANMANAQQQLDDLASLEITADVSPVIQSERFDMYHEAIQRLINAGLTYECFCSRKEILEAAQAPHGGQVMYPGTCRDLSETERAERRAVRQGALRLRANGARETFTDLIHGEVTGDVDDVVLRRNDGVPSYNIAVVVDDALQGVTEVVRGDDLLEVTANQVHLQKLLGYSTPMYAHVPLVVGEDGKRLAKRHGAVTLADLTAQGVSATQVKDMLWASLGQTGDSFSWDAVPREPWVAPLTHGKS</sequence>
<dbReference type="InterPro" id="IPR014729">
    <property type="entry name" value="Rossmann-like_a/b/a_fold"/>
</dbReference>
<keyword evidence="4" id="KW-0862">Zinc</keyword>
<dbReference type="GO" id="GO:0004818">
    <property type="term" value="F:glutamate-tRNA ligase activity"/>
    <property type="evidence" value="ECO:0007669"/>
    <property type="project" value="TreeGrafter"/>
</dbReference>
<dbReference type="InterPro" id="IPR001412">
    <property type="entry name" value="aa-tRNA-synth_I_CS"/>
</dbReference>
<evidence type="ECO:0000256" key="5">
    <source>
        <dbReference type="ARBA" id="ARBA00022840"/>
    </source>
</evidence>
<reference evidence="8" key="1">
    <citation type="submission" date="2020-05" db="EMBL/GenBank/DDBJ databases">
        <authorList>
            <person name="Chiriac C."/>
            <person name="Salcher M."/>
            <person name="Ghai R."/>
            <person name="Kavagutti S V."/>
        </authorList>
    </citation>
    <scope>NUCLEOTIDE SEQUENCE</scope>
</reference>
<dbReference type="EMBL" id="CAEZUX010000021">
    <property type="protein sequence ID" value="CAB4609882.1"/>
    <property type="molecule type" value="Genomic_DNA"/>
</dbReference>
<dbReference type="GO" id="GO:0005829">
    <property type="term" value="C:cytosol"/>
    <property type="evidence" value="ECO:0007669"/>
    <property type="project" value="TreeGrafter"/>
</dbReference>
<dbReference type="Pfam" id="PF00749">
    <property type="entry name" value="tRNA-synt_1c"/>
    <property type="match status" value="1"/>
</dbReference>
<dbReference type="InterPro" id="IPR020058">
    <property type="entry name" value="Glu/Gln-tRNA-synth_Ib_cat-dom"/>
</dbReference>
<keyword evidence="2" id="KW-0479">Metal-binding</keyword>
<evidence type="ECO:0000256" key="3">
    <source>
        <dbReference type="ARBA" id="ARBA00022741"/>
    </source>
</evidence>
<evidence type="ECO:0000259" key="7">
    <source>
        <dbReference type="Pfam" id="PF00749"/>
    </source>
</evidence>
<dbReference type="SUPFAM" id="SSF52374">
    <property type="entry name" value="Nucleotidylyl transferase"/>
    <property type="match status" value="1"/>
</dbReference>
<dbReference type="NCBIfam" id="NF004315">
    <property type="entry name" value="PRK05710.1-4"/>
    <property type="match status" value="1"/>
</dbReference>
<proteinExistence type="predicted"/>
<dbReference type="GO" id="GO:0006424">
    <property type="term" value="P:glutamyl-tRNA aminoacylation"/>
    <property type="evidence" value="ECO:0007669"/>
    <property type="project" value="InterPro"/>
</dbReference>
<evidence type="ECO:0000256" key="2">
    <source>
        <dbReference type="ARBA" id="ARBA00022723"/>
    </source>
</evidence>
<evidence type="ECO:0000256" key="6">
    <source>
        <dbReference type="ARBA" id="ARBA00023146"/>
    </source>
</evidence>